<name>A0A2A2PPT9_9PSED</name>
<proteinExistence type="predicted"/>
<evidence type="ECO:0000313" key="3">
    <source>
        <dbReference type="Proteomes" id="UP000217830"/>
    </source>
</evidence>
<dbReference type="AlphaFoldDB" id="A0A2A2PPT9"/>
<keyword evidence="1" id="KW-0732">Signal</keyword>
<evidence type="ECO:0000256" key="1">
    <source>
        <dbReference type="SAM" id="SignalP"/>
    </source>
</evidence>
<reference evidence="2 3" key="1">
    <citation type="submission" date="2017-08" db="EMBL/GenBank/DDBJ databases">
        <title>Draft Genome Sequence of Pseudomonas moraviensis TYU6, isolated from Taxus cuspidata by using PacBio Single-Molecule Real-Time Technology.</title>
        <authorList>
            <person name="Baek K.-H."/>
            <person name="Mishra A.K."/>
        </authorList>
    </citation>
    <scope>NUCLEOTIDE SEQUENCE [LARGE SCALE GENOMIC DNA]</scope>
    <source>
        <strain evidence="2 3">TYU6</strain>
    </source>
</reference>
<keyword evidence="3" id="KW-1185">Reference proteome</keyword>
<dbReference type="Proteomes" id="UP000217830">
    <property type="component" value="Unassembled WGS sequence"/>
</dbReference>
<organism evidence="2 3">
    <name type="scientific">Pseudomonas moraviensis</name>
    <dbReference type="NCBI Taxonomy" id="321662"/>
    <lineage>
        <taxon>Bacteria</taxon>
        <taxon>Pseudomonadati</taxon>
        <taxon>Pseudomonadota</taxon>
        <taxon>Gammaproteobacteria</taxon>
        <taxon>Pseudomonadales</taxon>
        <taxon>Pseudomonadaceae</taxon>
        <taxon>Pseudomonas</taxon>
    </lineage>
</organism>
<gene>
    <name evidence="2" type="ORF">CKQ80_19900</name>
</gene>
<dbReference type="RefSeq" id="WP_095668390.1">
    <property type="nucleotide sequence ID" value="NZ_NRSS01000003.1"/>
</dbReference>
<dbReference type="EMBL" id="NRST01000001">
    <property type="protein sequence ID" value="PAW57457.1"/>
    <property type="molecule type" value="Genomic_DNA"/>
</dbReference>
<accession>A0A2A2PPT9</accession>
<feature type="chain" id="PRO_5012810444" evidence="1">
    <location>
        <begin position="32"/>
        <end position="421"/>
    </location>
</feature>
<protein>
    <submittedName>
        <fullName evidence="2">Uncharacterized protein</fullName>
    </submittedName>
</protein>
<evidence type="ECO:0000313" key="2">
    <source>
        <dbReference type="EMBL" id="PAW57457.1"/>
    </source>
</evidence>
<comment type="caution">
    <text evidence="2">The sequence shown here is derived from an EMBL/GenBank/DDBJ whole genome shotgun (WGS) entry which is preliminary data.</text>
</comment>
<feature type="signal peptide" evidence="1">
    <location>
        <begin position="1"/>
        <end position="31"/>
    </location>
</feature>
<sequence>MVSFKKCASRWLRRGQWLCLLGLLAAPPVEAASLQIRALFKPDPANPQKNEFINQTPSTGYCEYYPQICRDSNTFSLRLMTQVQSSQPIQANASQRNSAMFKVPGAWRTLTVSHTETGETRNLEVRISGVGSNYVLSHSAASLTGSSTASEGHNRLWHGYGWVNPAPPCGTTGVGFLGASTYAFFWKVPDERSCTKIAQFNIPGMTYGYLDFAYELRTPDPLKMSSGNYTGTLRYSMGPRGDFDFGDVMIPDDTELTLDFNLEVQHTLKVDIPPGGEKIRLVPAGGWQSWLQAGRKPVRLFRDQPFHISASSRFKMHLECDSRGLLECVIQNPASADNYIEVRVSVTLPNGLTDLSGQPVNRRRLRVGQASAQQFQPGFYVDRGAGVLHFEIPEYVLPIILIPGVGGTYVGNITVIWDSDI</sequence>